<proteinExistence type="predicted"/>
<dbReference type="EMBL" id="BTSY01000002">
    <property type="protein sequence ID" value="GMT13411.1"/>
    <property type="molecule type" value="Genomic_DNA"/>
</dbReference>
<reference evidence="1" key="1">
    <citation type="submission" date="2023-10" db="EMBL/GenBank/DDBJ databases">
        <title>Genome assembly of Pristionchus species.</title>
        <authorList>
            <person name="Yoshida K."/>
            <person name="Sommer R.J."/>
        </authorList>
    </citation>
    <scope>NUCLEOTIDE SEQUENCE</scope>
    <source>
        <strain evidence="1">RS5133</strain>
    </source>
</reference>
<dbReference type="AlphaFoldDB" id="A0AAV5V1I5"/>
<accession>A0AAV5V1I5</accession>
<evidence type="ECO:0000313" key="1">
    <source>
        <dbReference type="EMBL" id="GMT13411.1"/>
    </source>
</evidence>
<protein>
    <submittedName>
        <fullName evidence="1">Uncharacterized protein</fullName>
    </submittedName>
</protein>
<dbReference type="Proteomes" id="UP001432322">
    <property type="component" value="Unassembled WGS sequence"/>
</dbReference>
<sequence>MIREGVEKLRGFLPYFEKYDTETLDIDIPSGALCAGSFLGRLSTIRVQPSICDTPLGGWRVNLLDVSLGGESFETLFRRCLPACVRTVAVQLPGNERRHR</sequence>
<comment type="caution">
    <text evidence="1">The sequence shown here is derived from an EMBL/GenBank/DDBJ whole genome shotgun (WGS) entry which is preliminary data.</text>
</comment>
<evidence type="ECO:0000313" key="2">
    <source>
        <dbReference type="Proteomes" id="UP001432322"/>
    </source>
</evidence>
<name>A0AAV5V1I5_9BILA</name>
<keyword evidence="2" id="KW-1185">Reference proteome</keyword>
<organism evidence="1 2">
    <name type="scientific">Pristionchus fissidentatus</name>
    <dbReference type="NCBI Taxonomy" id="1538716"/>
    <lineage>
        <taxon>Eukaryota</taxon>
        <taxon>Metazoa</taxon>
        <taxon>Ecdysozoa</taxon>
        <taxon>Nematoda</taxon>
        <taxon>Chromadorea</taxon>
        <taxon>Rhabditida</taxon>
        <taxon>Rhabditina</taxon>
        <taxon>Diplogasteromorpha</taxon>
        <taxon>Diplogasteroidea</taxon>
        <taxon>Neodiplogasteridae</taxon>
        <taxon>Pristionchus</taxon>
    </lineage>
</organism>
<gene>
    <name evidence="1" type="ORF">PFISCL1PPCAC_4708</name>
</gene>